<accession>A0ABY1CE64</accession>
<dbReference type="Gene3D" id="3.40.50.1820">
    <property type="entry name" value="alpha/beta hydrolase"/>
    <property type="match status" value="1"/>
</dbReference>
<evidence type="ECO:0000256" key="1">
    <source>
        <dbReference type="ARBA" id="ARBA00022801"/>
    </source>
</evidence>
<dbReference type="RefSeq" id="WP_157724431.1">
    <property type="nucleotide sequence ID" value="NZ_LT630003.1"/>
</dbReference>
<keyword evidence="6" id="KW-1185">Reference proteome</keyword>
<name>A0ABY1CE64_9FIRM</name>
<dbReference type="Proteomes" id="UP000198970">
    <property type="component" value="Chromosome I"/>
</dbReference>
<evidence type="ECO:0000256" key="4">
    <source>
        <dbReference type="SAM" id="Phobius"/>
    </source>
</evidence>
<keyword evidence="3" id="KW-0443">Lipid metabolism</keyword>
<keyword evidence="4" id="KW-0812">Transmembrane</keyword>
<dbReference type="InterPro" id="IPR029058">
    <property type="entry name" value="AB_hydrolase_fold"/>
</dbReference>
<keyword evidence="4" id="KW-1133">Transmembrane helix</keyword>
<reference evidence="5 6" key="1">
    <citation type="submission" date="2016-10" db="EMBL/GenBank/DDBJ databases">
        <authorList>
            <person name="Varghese N."/>
            <person name="Submissions S."/>
        </authorList>
    </citation>
    <scope>NUCLEOTIDE SEQUENCE [LARGE SCALE GENOMIC DNA]</scope>
    <source>
        <strain evidence="5 6">ATCC 19403</strain>
    </source>
</reference>
<evidence type="ECO:0000256" key="2">
    <source>
        <dbReference type="ARBA" id="ARBA00022963"/>
    </source>
</evidence>
<evidence type="ECO:0000256" key="3">
    <source>
        <dbReference type="ARBA" id="ARBA00023098"/>
    </source>
</evidence>
<dbReference type="PANTHER" id="PTHR10272">
    <property type="entry name" value="PLATELET-ACTIVATING FACTOR ACETYLHYDROLASE"/>
    <property type="match status" value="1"/>
</dbReference>
<feature type="transmembrane region" description="Helical" evidence="4">
    <location>
        <begin position="12"/>
        <end position="32"/>
    </location>
</feature>
<protein>
    <submittedName>
        <fullName evidence="5">Platelet-activating factor acetylhydrolase, isoform II</fullName>
    </submittedName>
</protein>
<dbReference type="PANTHER" id="PTHR10272:SF0">
    <property type="entry name" value="PLATELET-ACTIVATING FACTOR ACETYLHYDROLASE"/>
    <property type="match status" value="1"/>
</dbReference>
<keyword evidence="4" id="KW-0472">Membrane</keyword>
<evidence type="ECO:0000313" key="5">
    <source>
        <dbReference type="EMBL" id="SET97112.1"/>
    </source>
</evidence>
<evidence type="ECO:0000313" key="6">
    <source>
        <dbReference type="Proteomes" id="UP000198970"/>
    </source>
</evidence>
<gene>
    <name evidence="5" type="ORF">SAMN02745906_3532</name>
</gene>
<dbReference type="EMBL" id="LT630003">
    <property type="protein sequence ID" value="SET97112.1"/>
    <property type="molecule type" value="Genomic_DNA"/>
</dbReference>
<keyword evidence="1" id="KW-0378">Hydrolase</keyword>
<keyword evidence="2" id="KW-0442">Lipid degradation</keyword>
<proteinExistence type="predicted"/>
<dbReference type="SUPFAM" id="SSF53474">
    <property type="entry name" value="alpha/beta-Hydrolases"/>
    <property type="match status" value="1"/>
</dbReference>
<sequence length="402" mass="45932">MNFIKTIKKIVISIIGVILLLVIAIHLFLPVVDLPSPKGKYQVGTQLFSFTDYSRKEIYASSNIQRMLSVQVWYPTEEKFCRDKQPEHYMEKESCKNFERVLGIPYLLRHLASVKTNSYKEVPISNQEPKYPVIIFSHGYTGLIEQNTVQMEALASNGYIVFSIAHTYEAADSRFPDGVSIPFSEEQTNKLDADWDKYSYLEGASNYEYYKQTLDEKGAVFESLNVWRDDTIFVANQIEKLNTGEIMSRFKDKLDVSNMGVFGHSFGGATAGQVCAADNRFKAGINMDGSPFLIYHNLSQPFMLMTSSESKKSLIEGYHPKQKMLIVSVNNAEHNDFTDMTFLLPGVKRIGSDILGKIDGDKQEDIMNEYILSFFNKYLKGIEEPLIDNMRDKYPEVTMELR</sequence>
<organism evidence="5 6">
    <name type="scientific">Lacrimispora sphenoides JCM 1415</name>
    <dbReference type="NCBI Taxonomy" id="1297793"/>
    <lineage>
        <taxon>Bacteria</taxon>
        <taxon>Bacillati</taxon>
        <taxon>Bacillota</taxon>
        <taxon>Clostridia</taxon>
        <taxon>Lachnospirales</taxon>
        <taxon>Lachnospiraceae</taxon>
        <taxon>Lacrimispora</taxon>
    </lineage>
</organism>
<dbReference type="Pfam" id="PF03403">
    <property type="entry name" value="PAF-AH_p_II"/>
    <property type="match status" value="1"/>
</dbReference>